<name>J9H1B4_9ZZZZ</name>
<proteinExistence type="predicted"/>
<dbReference type="InterPro" id="IPR011009">
    <property type="entry name" value="Kinase-like_dom_sf"/>
</dbReference>
<comment type="caution">
    <text evidence="1">The sequence shown here is derived from an EMBL/GenBank/DDBJ whole genome shotgun (WGS) entry which is preliminary data.</text>
</comment>
<reference evidence="1" key="1">
    <citation type="journal article" date="2012" name="PLoS ONE">
        <title>Gene sets for utilization of primary and secondary nutrition supplies in the distal gut of endangered iberian lynx.</title>
        <authorList>
            <person name="Alcaide M."/>
            <person name="Messina E."/>
            <person name="Richter M."/>
            <person name="Bargiela R."/>
            <person name="Peplies J."/>
            <person name="Huws S.A."/>
            <person name="Newbold C.J."/>
            <person name="Golyshin P.N."/>
            <person name="Simon M.A."/>
            <person name="Lopez G."/>
            <person name="Yakimov M.M."/>
            <person name="Ferrer M."/>
        </authorList>
    </citation>
    <scope>NUCLEOTIDE SEQUENCE</scope>
</reference>
<keyword evidence="1" id="KW-0418">Kinase</keyword>
<dbReference type="EC" id="2.7.1.-" evidence="1"/>
<accession>J9H1B4</accession>
<sequence>MTKEQWKNSGIYNFFHPRKWYVHPDCGKLESFIRSIPARFRREEGVVIHRGRNELRRLEFEGESYVVKSFHRPNWLNRFVYGVYRASKAQRSYQYAVKFLQMGVGTPQPVAYLEQRSGVLFDKSYYISRQSPCPYVYSQLFEQHFDYADEVFREIGRVTAILHEHGYAHKDYGRGNILFGQMPDGTVRIEIVDLNRMYIGKIGIKRGCQNFERLPAKPEMHRLMAESYAAARGFDPEKCFELMQFYRSRQGGLIDGKY</sequence>
<protein>
    <submittedName>
        <fullName evidence="1">Lipopolysaccharide kinase</fullName>
        <ecNumber evidence="1">2.7.1.-</ecNumber>
    </submittedName>
</protein>
<dbReference type="GO" id="GO:0016301">
    <property type="term" value="F:kinase activity"/>
    <property type="evidence" value="ECO:0007669"/>
    <property type="project" value="UniProtKB-KW"/>
</dbReference>
<gene>
    <name evidence="1" type="ORF">EVA_04710</name>
</gene>
<dbReference type="EMBL" id="AMCI01000950">
    <property type="protein sequence ID" value="EJX07180.1"/>
    <property type="molecule type" value="Genomic_DNA"/>
</dbReference>
<dbReference type="AlphaFoldDB" id="J9H1B4"/>
<keyword evidence="1" id="KW-0808">Transferase</keyword>
<organism evidence="1">
    <name type="scientific">gut metagenome</name>
    <dbReference type="NCBI Taxonomy" id="749906"/>
    <lineage>
        <taxon>unclassified sequences</taxon>
        <taxon>metagenomes</taxon>
        <taxon>organismal metagenomes</taxon>
    </lineage>
</organism>
<dbReference type="SUPFAM" id="SSF56112">
    <property type="entry name" value="Protein kinase-like (PK-like)"/>
    <property type="match status" value="1"/>
</dbReference>
<evidence type="ECO:0000313" key="1">
    <source>
        <dbReference type="EMBL" id="EJX07180.1"/>
    </source>
</evidence>